<evidence type="ECO:0000313" key="9">
    <source>
        <dbReference type="Proteomes" id="UP000260983"/>
    </source>
</evidence>
<feature type="transmembrane region" description="Helical" evidence="7">
    <location>
        <begin position="88"/>
        <end position="109"/>
    </location>
</feature>
<dbReference type="AlphaFoldDB" id="A0A3E5B538"/>
<evidence type="ECO:0000256" key="7">
    <source>
        <dbReference type="SAM" id="Phobius"/>
    </source>
</evidence>
<feature type="transmembrane region" description="Helical" evidence="7">
    <location>
        <begin position="373"/>
        <end position="395"/>
    </location>
</feature>
<keyword evidence="6 7" id="KW-0472">Membrane</keyword>
<dbReference type="Pfam" id="PF00375">
    <property type="entry name" value="SDF"/>
    <property type="match status" value="1"/>
</dbReference>
<keyword evidence="4 7" id="KW-0812">Transmembrane</keyword>
<organism evidence="8 9">
    <name type="scientific">Bacteroides oleiciplenus</name>
    <dbReference type="NCBI Taxonomy" id="626931"/>
    <lineage>
        <taxon>Bacteria</taxon>
        <taxon>Pseudomonadati</taxon>
        <taxon>Bacteroidota</taxon>
        <taxon>Bacteroidia</taxon>
        <taxon>Bacteroidales</taxon>
        <taxon>Bacteroidaceae</taxon>
        <taxon>Bacteroides</taxon>
    </lineage>
</organism>
<reference evidence="8 9" key="1">
    <citation type="submission" date="2018-08" db="EMBL/GenBank/DDBJ databases">
        <title>A genome reference for cultivated species of the human gut microbiota.</title>
        <authorList>
            <person name="Zou Y."/>
            <person name="Xue W."/>
            <person name="Luo G."/>
        </authorList>
    </citation>
    <scope>NUCLEOTIDE SEQUENCE [LARGE SCALE GENOMIC DNA]</scope>
    <source>
        <strain evidence="8 9">OM05-15BH</strain>
    </source>
</reference>
<evidence type="ECO:0000256" key="5">
    <source>
        <dbReference type="ARBA" id="ARBA00022989"/>
    </source>
</evidence>
<dbReference type="Gene3D" id="1.10.3860.10">
    <property type="entry name" value="Sodium:dicarboxylate symporter"/>
    <property type="match status" value="1"/>
</dbReference>
<dbReference type="PANTHER" id="PTHR42865">
    <property type="entry name" value="PROTON/GLUTAMATE-ASPARTATE SYMPORTER"/>
    <property type="match status" value="1"/>
</dbReference>
<evidence type="ECO:0000313" key="8">
    <source>
        <dbReference type="EMBL" id="RGN32721.1"/>
    </source>
</evidence>
<dbReference type="GO" id="GO:0005886">
    <property type="term" value="C:plasma membrane"/>
    <property type="evidence" value="ECO:0007669"/>
    <property type="project" value="UniProtKB-SubCell"/>
</dbReference>
<dbReference type="InterPro" id="IPR036458">
    <property type="entry name" value="Na:dicarbo_symporter_sf"/>
</dbReference>
<feature type="transmembrane region" description="Helical" evidence="7">
    <location>
        <begin position="240"/>
        <end position="266"/>
    </location>
</feature>
<feature type="transmembrane region" description="Helical" evidence="7">
    <location>
        <begin position="168"/>
        <end position="187"/>
    </location>
</feature>
<feature type="transmembrane region" description="Helical" evidence="7">
    <location>
        <begin position="208"/>
        <end position="228"/>
    </location>
</feature>
<keyword evidence="3" id="KW-1003">Cell membrane</keyword>
<name>A0A3E5B538_9BACE</name>
<dbReference type="PRINTS" id="PR00173">
    <property type="entry name" value="EDTRNSPORT"/>
</dbReference>
<dbReference type="Proteomes" id="UP000260983">
    <property type="component" value="Unassembled WGS sequence"/>
</dbReference>
<evidence type="ECO:0000256" key="4">
    <source>
        <dbReference type="ARBA" id="ARBA00022692"/>
    </source>
</evidence>
<feature type="transmembrane region" description="Helical" evidence="7">
    <location>
        <begin position="334"/>
        <end position="361"/>
    </location>
</feature>
<feature type="transmembrane region" description="Helical" evidence="7">
    <location>
        <begin position="50"/>
        <end position="68"/>
    </location>
</feature>
<accession>A0A3E5B538</accession>
<sequence>MTLRQKLSGIPLYMQILIGMIAGIIIGLIALQIDGGVTFVRHWLQPWGQIFIRLLQLIAIPLVFISLIKGMTGLKDISKFSRIGGKTIGIYICTTVVAILLGLAMGMLVQPGKLVNHEQVAHLQEHYHTVAEEKKLAAEQTREQGPLAFLTDIVPNNIVKAASDNGKMLQIIFFAVFFGLATLALPARKVQPVIALFDSLNGIILKMVDYIILFAPWGVAALMAGLITDFQGDTSIFNALAVYALTVVISLFILLLFFYPVLIHFFTRISPRKFIRAMYPVQLFAFTTSSSAATLPVTLKTVENKLGISEEVSSFVLPVGVTINMDGTSCYQTIAILFIAQVLGIDLSFSQLCIIVAMTVLSSIGTPGIPGGSYVILAMVLTSVGIPAEGLALILGIDRPLDMLRTAVNVTGDAAVCAMIDSAPQPSAE</sequence>
<keyword evidence="2" id="KW-0813">Transport</keyword>
<gene>
    <name evidence="8" type="ORF">DXB65_18350</name>
</gene>
<feature type="transmembrane region" description="Helical" evidence="7">
    <location>
        <begin position="12"/>
        <end position="30"/>
    </location>
</feature>
<dbReference type="InterPro" id="IPR001991">
    <property type="entry name" value="Na-dicarboxylate_symporter"/>
</dbReference>
<proteinExistence type="predicted"/>
<dbReference type="SUPFAM" id="SSF118215">
    <property type="entry name" value="Proton glutamate symport protein"/>
    <property type="match status" value="1"/>
</dbReference>
<dbReference type="RefSeq" id="WP_009127612.1">
    <property type="nucleotide sequence ID" value="NZ_CABKRN010000001.1"/>
</dbReference>
<dbReference type="GO" id="GO:0015293">
    <property type="term" value="F:symporter activity"/>
    <property type="evidence" value="ECO:0007669"/>
    <property type="project" value="UniProtKB-KW"/>
</dbReference>
<evidence type="ECO:0000256" key="3">
    <source>
        <dbReference type="ARBA" id="ARBA00022475"/>
    </source>
</evidence>
<evidence type="ECO:0000256" key="2">
    <source>
        <dbReference type="ARBA" id="ARBA00022448"/>
    </source>
</evidence>
<evidence type="ECO:0000256" key="6">
    <source>
        <dbReference type="ARBA" id="ARBA00023136"/>
    </source>
</evidence>
<dbReference type="EMBL" id="QSUL01000013">
    <property type="protein sequence ID" value="RGN32721.1"/>
    <property type="molecule type" value="Genomic_DNA"/>
</dbReference>
<protein>
    <submittedName>
        <fullName evidence="8">Dicarboxylate/amino acid:cation symporter</fullName>
    </submittedName>
</protein>
<dbReference type="PANTHER" id="PTHR42865:SF7">
    <property type="entry name" value="PROTON_GLUTAMATE-ASPARTATE SYMPORTER"/>
    <property type="match status" value="1"/>
</dbReference>
<comment type="caution">
    <text evidence="8">The sequence shown here is derived from an EMBL/GenBank/DDBJ whole genome shotgun (WGS) entry which is preliminary data.</text>
</comment>
<keyword evidence="5 7" id="KW-1133">Transmembrane helix</keyword>
<evidence type="ECO:0000256" key="1">
    <source>
        <dbReference type="ARBA" id="ARBA00004651"/>
    </source>
</evidence>
<dbReference type="GO" id="GO:0006835">
    <property type="term" value="P:dicarboxylic acid transport"/>
    <property type="evidence" value="ECO:0007669"/>
    <property type="project" value="TreeGrafter"/>
</dbReference>
<comment type="subcellular location">
    <subcellularLocation>
        <location evidence="1">Cell membrane</location>
        <topology evidence="1">Multi-pass membrane protein</topology>
    </subcellularLocation>
</comment>